<accession>A0A811UAI5</accession>
<dbReference type="AlphaFoldDB" id="A0A811UAI5"/>
<proteinExistence type="predicted"/>
<evidence type="ECO:0000256" key="1">
    <source>
        <dbReference type="SAM" id="MobiDB-lite"/>
    </source>
</evidence>
<organism evidence="2 3">
    <name type="scientific">Ceratitis capitata</name>
    <name type="common">Mediterranean fruit fly</name>
    <name type="synonym">Tephritis capitata</name>
    <dbReference type="NCBI Taxonomy" id="7213"/>
    <lineage>
        <taxon>Eukaryota</taxon>
        <taxon>Metazoa</taxon>
        <taxon>Ecdysozoa</taxon>
        <taxon>Arthropoda</taxon>
        <taxon>Hexapoda</taxon>
        <taxon>Insecta</taxon>
        <taxon>Pterygota</taxon>
        <taxon>Neoptera</taxon>
        <taxon>Endopterygota</taxon>
        <taxon>Diptera</taxon>
        <taxon>Brachycera</taxon>
        <taxon>Muscomorpha</taxon>
        <taxon>Tephritoidea</taxon>
        <taxon>Tephritidae</taxon>
        <taxon>Ceratitis</taxon>
        <taxon>Ceratitis</taxon>
    </lineage>
</organism>
<reference evidence="2" key="1">
    <citation type="submission" date="2020-11" db="EMBL/GenBank/DDBJ databases">
        <authorList>
            <person name="Whitehead M."/>
        </authorList>
    </citation>
    <scope>NUCLEOTIDE SEQUENCE</scope>
    <source>
        <strain evidence="2">EGII</strain>
    </source>
</reference>
<dbReference type="EMBL" id="CAJHJT010000001">
    <property type="protein sequence ID" value="CAD6994385.1"/>
    <property type="molecule type" value="Genomic_DNA"/>
</dbReference>
<evidence type="ECO:0000313" key="2">
    <source>
        <dbReference type="EMBL" id="CAD6994385.1"/>
    </source>
</evidence>
<sequence>MLSRKVVKEFPHEHGGPITYEKGGFYRRDSAWSYLILFLKEISENTTKSGNVAKRHGSMDPKLNPEESEPHTFISIPQQPKMIGFEA</sequence>
<evidence type="ECO:0000313" key="3">
    <source>
        <dbReference type="Proteomes" id="UP000606786"/>
    </source>
</evidence>
<dbReference type="Proteomes" id="UP000606786">
    <property type="component" value="Unassembled WGS sequence"/>
</dbReference>
<feature type="compositionally biased region" description="Basic and acidic residues" evidence="1">
    <location>
        <begin position="57"/>
        <end position="70"/>
    </location>
</feature>
<protein>
    <submittedName>
        <fullName evidence="2">(Mediterranean fruit fly) hypothetical protein</fullName>
    </submittedName>
</protein>
<feature type="region of interest" description="Disordered" evidence="1">
    <location>
        <begin position="50"/>
        <end position="71"/>
    </location>
</feature>
<comment type="caution">
    <text evidence="2">The sequence shown here is derived from an EMBL/GenBank/DDBJ whole genome shotgun (WGS) entry which is preliminary data.</text>
</comment>
<gene>
    <name evidence="2" type="ORF">CCAP1982_LOCUS3138</name>
</gene>
<name>A0A811UAI5_CERCA</name>
<keyword evidence="3" id="KW-1185">Reference proteome</keyword>